<dbReference type="AlphaFoldDB" id="A0A848QRJ7"/>
<dbReference type="EMBL" id="JABCRE010000002">
    <property type="protein sequence ID" value="NMW31728.1"/>
    <property type="molecule type" value="Genomic_DNA"/>
</dbReference>
<dbReference type="Proteomes" id="UP000561181">
    <property type="component" value="Unassembled WGS sequence"/>
</dbReference>
<organism evidence="1 2">
    <name type="scientific">Pontixanthobacter rizhaonensis</name>
    <dbReference type="NCBI Taxonomy" id="2730337"/>
    <lineage>
        <taxon>Bacteria</taxon>
        <taxon>Pseudomonadati</taxon>
        <taxon>Pseudomonadota</taxon>
        <taxon>Alphaproteobacteria</taxon>
        <taxon>Sphingomonadales</taxon>
        <taxon>Erythrobacteraceae</taxon>
        <taxon>Pontixanthobacter</taxon>
    </lineage>
</organism>
<evidence type="ECO:0000313" key="1">
    <source>
        <dbReference type="EMBL" id="NMW31728.1"/>
    </source>
</evidence>
<accession>A0A848QRJ7</accession>
<proteinExistence type="predicted"/>
<comment type="caution">
    <text evidence="1">The sequence shown here is derived from an EMBL/GenBank/DDBJ whole genome shotgun (WGS) entry which is preliminary data.</text>
</comment>
<keyword evidence="2" id="KW-1185">Reference proteome</keyword>
<protein>
    <submittedName>
        <fullName evidence="1">Uncharacterized protein</fullName>
    </submittedName>
</protein>
<sequence length="114" mass="11690">MLAGWAAACTTIQVDSGGGSAITGIGLVRVELPPVQGKTLAIERSGVGFGWESTPGGGAWLGYSASQWVLADPADCQLLIIIRSAAQADNAKTILETIEGEKPCVVDHTGTLQP</sequence>
<gene>
    <name evidence="1" type="ORF">HKD42_06615</name>
</gene>
<name>A0A848QRJ7_9SPHN</name>
<evidence type="ECO:0000313" key="2">
    <source>
        <dbReference type="Proteomes" id="UP000561181"/>
    </source>
</evidence>
<reference evidence="1 2" key="1">
    <citation type="submission" date="2020-04" db="EMBL/GenBank/DDBJ databases">
        <authorList>
            <person name="Liu A."/>
        </authorList>
    </citation>
    <scope>NUCLEOTIDE SEQUENCE [LARGE SCALE GENOMIC DNA]</scope>
    <source>
        <strain evidence="1 2">RZ02</strain>
    </source>
</reference>
<dbReference type="RefSeq" id="WP_170011469.1">
    <property type="nucleotide sequence ID" value="NZ_JABCRE010000002.1"/>
</dbReference>